<dbReference type="Proteomes" id="UP000244450">
    <property type="component" value="Unassembled WGS sequence"/>
</dbReference>
<dbReference type="Gene3D" id="1.50.10.100">
    <property type="entry name" value="Chondroitin AC/alginate lyase"/>
    <property type="match status" value="1"/>
</dbReference>
<name>A0A2T7BIK0_9BACT</name>
<keyword evidence="5" id="KW-1185">Reference proteome</keyword>
<accession>A0A2T7BIK0</accession>
<gene>
    <name evidence="4" type="ORF">DCC81_17815</name>
</gene>
<evidence type="ECO:0000256" key="2">
    <source>
        <dbReference type="ARBA" id="ARBA00023239"/>
    </source>
</evidence>
<dbReference type="SUPFAM" id="SSF48230">
    <property type="entry name" value="Chondroitin AC/alginate lyase"/>
    <property type="match status" value="1"/>
</dbReference>
<dbReference type="GO" id="GO:0042597">
    <property type="term" value="C:periplasmic space"/>
    <property type="evidence" value="ECO:0007669"/>
    <property type="project" value="InterPro"/>
</dbReference>
<dbReference type="Pfam" id="PF05426">
    <property type="entry name" value="Alginate_lyase"/>
    <property type="match status" value="1"/>
</dbReference>
<evidence type="ECO:0000256" key="1">
    <source>
        <dbReference type="ARBA" id="ARBA00022729"/>
    </source>
</evidence>
<dbReference type="GO" id="GO:0016829">
    <property type="term" value="F:lyase activity"/>
    <property type="evidence" value="ECO:0007669"/>
    <property type="project" value="UniProtKB-KW"/>
</dbReference>
<dbReference type="InterPro" id="IPR008929">
    <property type="entry name" value="Chondroitin_lyas"/>
</dbReference>
<comment type="caution">
    <text evidence="4">The sequence shown here is derived from an EMBL/GenBank/DDBJ whole genome shotgun (WGS) entry which is preliminary data.</text>
</comment>
<keyword evidence="1" id="KW-0732">Signal</keyword>
<reference evidence="4 5" key="1">
    <citation type="submission" date="2018-04" db="EMBL/GenBank/DDBJ databases">
        <title>Chitinophaga fuyangensis sp. nov., isolated from soil in a chemical factory.</title>
        <authorList>
            <person name="Chen K."/>
        </authorList>
    </citation>
    <scope>NUCLEOTIDE SEQUENCE [LARGE SCALE GENOMIC DNA]</scope>
    <source>
        <strain evidence="4 5">LY-1</strain>
    </source>
</reference>
<dbReference type="EMBL" id="QCYK01000002">
    <property type="protein sequence ID" value="PUZ26098.1"/>
    <property type="molecule type" value="Genomic_DNA"/>
</dbReference>
<sequence length="382" mass="42886">MKNIVILATLLLAGFYARAQLILVDGAALKAFKTRYRQGDTAQVQPLLRNADAILAKSDSFSVTFHKVKLGPSGDAHDYVSMAPYWWPDSTKPNGVPYVRRDGHINPERYLLHDNSQLVTMASQVKQLGVAYYFSGKEAYAQRAATLLRTWFADTATRMHPNLNYGQYVPGVNDGRGIGIIETAGLMNIPDAVAMLEKSPALDAVLVKGLKQWFREYLHWLLTSKNGMEEHKEKNNHGTFYDLQVCDYALFTGQPAIAKDIIIHTSMPRMEVQFTTDGQQPLELARTKSWSYSLFNLSAWTKLAVLAQSLGTDLWAHTTTDGRGLEKCIQFLLPFDGNTQAWQYEQIEPFGMEALHYAVLKAAPHYTHLPAPDTTDLNLLLY</sequence>
<protein>
    <recommendedName>
        <fullName evidence="3">Alginate lyase domain-containing protein</fullName>
    </recommendedName>
</protein>
<organism evidence="4 5">
    <name type="scientific">Chitinophaga parva</name>
    <dbReference type="NCBI Taxonomy" id="2169414"/>
    <lineage>
        <taxon>Bacteria</taxon>
        <taxon>Pseudomonadati</taxon>
        <taxon>Bacteroidota</taxon>
        <taxon>Chitinophagia</taxon>
        <taxon>Chitinophagales</taxon>
        <taxon>Chitinophagaceae</taxon>
        <taxon>Chitinophaga</taxon>
    </lineage>
</organism>
<keyword evidence="2" id="KW-0456">Lyase</keyword>
<proteinExistence type="predicted"/>
<feature type="domain" description="Alginate lyase" evidence="3">
    <location>
        <begin position="67"/>
        <end position="342"/>
    </location>
</feature>
<dbReference type="OrthoDB" id="7210452at2"/>
<dbReference type="AlphaFoldDB" id="A0A2T7BIK0"/>
<evidence type="ECO:0000313" key="5">
    <source>
        <dbReference type="Proteomes" id="UP000244450"/>
    </source>
</evidence>
<dbReference type="InterPro" id="IPR008397">
    <property type="entry name" value="Alginate_lyase_dom"/>
</dbReference>
<evidence type="ECO:0000259" key="3">
    <source>
        <dbReference type="Pfam" id="PF05426"/>
    </source>
</evidence>
<evidence type="ECO:0000313" key="4">
    <source>
        <dbReference type="EMBL" id="PUZ26098.1"/>
    </source>
</evidence>
<dbReference type="RefSeq" id="WP_108687935.1">
    <property type="nucleotide sequence ID" value="NZ_QCYK01000002.1"/>
</dbReference>